<dbReference type="AlphaFoldDB" id="A0A7X3LVN1"/>
<keyword evidence="2" id="KW-1185">Reference proteome</keyword>
<name>A0A7X3LVN1_9HYPH</name>
<evidence type="ECO:0000313" key="2">
    <source>
        <dbReference type="Proteomes" id="UP000433101"/>
    </source>
</evidence>
<comment type="caution">
    <text evidence="1">The sequence shown here is derived from an EMBL/GenBank/DDBJ whole genome shotgun (WGS) entry which is preliminary data.</text>
</comment>
<dbReference type="RefSeq" id="WP_160776120.1">
    <property type="nucleotide sequence ID" value="NZ_WUMV01000006.1"/>
</dbReference>
<proteinExistence type="predicted"/>
<dbReference type="EMBL" id="WUMV01000006">
    <property type="protein sequence ID" value="MXN65875.1"/>
    <property type="molecule type" value="Genomic_DNA"/>
</dbReference>
<evidence type="ECO:0000313" key="1">
    <source>
        <dbReference type="EMBL" id="MXN65875.1"/>
    </source>
</evidence>
<gene>
    <name evidence="1" type="ORF">GR183_13260</name>
</gene>
<sequence>MRKFSEINTIQVGGRCSRHSLKYKFQIQETHFERLYPGPFSLNPTSGGRFLSYGFHRVADGHGQYTVDEGGSGHVDQFLSYADEVLSRLEVAKGGDRAGDSAAADEKAGHIDLLP</sequence>
<protein>
    <submittedName>
        <fullName evidence="1">Uncharacterized protein</fullName>
    </submittedName>
</protein>
<dbReference type="Proteomes" id="UP000433101">
    <property type="component" value="Unassembled WGS sequence"/>
</dbReference>
<reference evidence="1 2" key="1">
    <citation type="submission" date="2019-12" db="EMBL/GenBank/DDBJ databases">
        <authorList>
            <person name="Li M."/>
        </authorList>
    </citation>
    <scope>NUCLEOTIDE SEQUENCE [LARGE SCALE GENOMIC DNA]</scope>
    <source>
        <strain evidence="1 2">GBMRC 2046</strain>
    </source>
</reference>
<accession>A0A7X3LVN1</accession>
<organism evidence="1 2">
    <name type="scientific">Stappia sediminis</name>
    <dbReference type="NCBI Taxonomy" id="2692190"/>
    <lineage>
        <taxon>Bacteria</taxon>
        <taxon>Pseudomonadati</taxon>
        <taxon>Pseudomonadota</taxon>
        <taxon>Alphaproteobacteria</taxon>
        <taxon>Hyphomicrobiales</taxon>
        <taxon>Stappiaceae</taxon>
        <taxon>Stappia</taxon>
    </lineage>
</organism>